<dbReference type="AlphaFoldDB" id="A0A7S3NJB0"/>
<dbReference type="GO" id="GO:0005524">
    <property type="term" value="F:ATP binding"/>
    <property type="evidence" value="ECO:0007669"/>
    <property type="project" value="UniProtKB-KW"/>
</dbReference>
<reference evidence="6" key="1">
    <citation type="submission" date="2021-01" db="EMBL/GenBank/DDBJ databases">
        <authorList>
            <person name="Corre E."/>
            <person name="Pelletier E."/>
            <person name="Niang G."/>
            <person name="Scheremetjew M."/>
            <person name="Finn R."/>
            <person name="Kale V."/>
            <person name="Holt S."/>
            <person name="Cochrane G."/>
            <person name="Meng A."/>
            <person name="Brown T."/>
            <person name="Cohen L."/>
        </authorList>
    </citation>
    <scope>NUCLEOTIDE SEQUENCE</scope>
    <source>
        <strain evidence="6">CCMP1510</strain>
    </source>
</reference>
<comment type="similarity">
    <text evidence="1">Belongs to the GDA1/CD39 NTPase family.</text>
</comment>
<dbReference type="EMBL" id="HBIJ01006679">
    <property type="protein sequence ID" value="CAE0363965.1"/>
    <property type="molecule type" value="Transcribed_RNA"/>
</dbReference>
<dbReference type="GO" id="GO:0016787">
    <property type="term" value="F:hydrolase activity"/>
    <property type="evidence" value="ECO:0007669"/>
    <property type="project" value="UniProtKB-KW"/>
</dbReference>
<name>A0A7S3NJB0_9STRA</name>
<keyword evidence="4" id="KW-0067">ATP-binding</keyword>
<proteinExistence type="inferred from homology"/>
<dbReference type="InterPro" id="IPR000407">
    <property type="entry name" value="GDA1_CD39_NTPase"/>
</dbReference>
<feature type="signal peptide" evidence="5">
    <location>
        <begin position="1"/>
        <end position="16"/>
    </location>
</feature>
<evidence type="ECO:0000313" key="6">
    <source>
        <dbReference type="EMBL" id="CAE0363965.1"/>
    </source>
</evidence>
<evidence type="ECO:0000256" key="3">
    <source>
        <dbReference type="PIRSR" id="PIRSR600407-1"/>
    </source>
</evidence>
<protein>
    <submittedName>
        <fullName evidence="6">Uncharacterized protein</fullName>
    </submittedName>
</protein>
<keyword evidence="2" id="KW-0378">Hydrolase</keyword>
<evidence type="ECO:0000256" key="5">
    <source>
        <dbReference type="SAM" id="SignalP"/>
    </source>
</evidence>
<dbReference type="Gene3D" id="3.30.420.150">
    <property type="entry name" value="Exopolyphosphatase. Domain 2"/>
    <property type="match status" value="1"/>
</dbReference>
<dbReference type="PANTHER" id="PTHR11782">
    <property type="entry name" value="ADENOSINE/GUANOSINE DIPHOSPHATASE"/>
    <property type="match status" value="1"/>
</dbReference>
<keyword evidence="4" id="KW-0547">Nucleotide-binding</keyword>
<feature type="active site" description="Proton acceptor" evidence="3">
    <location>
        <position position="135"/>
    </location>
</feature>
<accession>A0A7S3NJB0</accession>
<feature type="chain" id="PRO_5031279266" evidence="5">
    <location>
        <begin position="17"/>
        <end position="448"/>
    </location>
</feature>
<organism evidence="6">
    <name type="scientific">Aureoumbra lagunensis</name>
    <dbReference type="NCBI Taxonomy" id="44058"/>
    <lineage>
        <taxon>Eukaryota</taxon>
        <taxon>Sar</taxon>
        <taxon>Stramenopiles</taxon>
        <taxon>Ochrophyta</taxon>
        <taxon>Pelagophyceae</taxon>
        <taxon>Pelagomonadales</taxon>
        <taxon>Aureoumbra</taxon>
    </lineage>
</organism>
<evidence type="ECO:0000256" key="4">
    <source>
        <dbReference type="PIRSR" id="PIRSR600407-2"/>
    </source>
</evidence>
<feature type="binding site" evidence="4">
    <location>
        <begin position="171"/>
        <end position="175"/>
    </location>
    <ligand>
        <name>ATP</name>
        <dbReference type="ChEBI" id="CHEBI:30616"/>
    </ligand>
</feature>
<evidence type="ECO:0000256" key="2">
    <source>
        <dbReference type="ARBA" id="ARBA00022801"/>
    </source>
</evidence>
<sequence length="448" mass="50190">MIIWLIYPILVRSAVASWTLIVDCGSTGSRLYAYRMDGQDVRVMRGSKMKPGLHTIFAQSNTSAIEKMAEMLRSGARMVQDNFDTILIRCTGGVRDELEIEEQMEMLDHLFFGLQSHGILLKDRNQIDIISGYDEAAYAFNAANFLEKKLDHKLQKVQKNEELNGALDLGGSSTQITYLNNDGLFAQSYAGLGAQAVRARLKVNMIDNDPCAHRGDGVGTGNLDACIHTIRRLILSDNERLQQCNTAVEDTERRNACAVEPWRYEIPEPKSSIRFLAMCNFFYAADAIRSFSAEPLEGWPTPALSDLEEKARTFCALPWHQVRQQFSGKHHYTSDSLLSSRCFDAALVLFILRDVYALDQVTFLLETQSGLEVEWTLGYFLDHLRQQQDNTCSISTTTTTVAATNISVGDHPRDDIVSIPSFHDQHTRPTFAAHFSSTSTTPTVSIVI</sequence>
<evidence type="ECO:0000256" key="1">
    <source>
        <dbReference type="ARBA" id="ARBA00009283"/>
    </source>
</evidence>
<keyword evidence="5" id="KW-0732">Signal</keyword>
<gene>
    <name evidence="6" type="ORF">ALAG00032_LOCUS4706</name>
</gene>
<dbReference type="Pfam" id="PF01150">
    <property type="entry name" value="GDA1_CD39"/>
    <property type="match status" value="2"/>
</dbReference>
<dbReference type="Gene3D" id="3.30.420.40">
    <property type="match status" value="1"/>
</dbReference>